<evidence type="ECO:0000313" key="8">
    <source>
        <dbReference type="Proteomes" id="UP000281112"/>
    </source>
</evidence>
<evidence type="ECO:0000256" key="4">
    <source>
        <dbReference type="ARBA" id="ARBA00023136"/>
    </source>
</evidence>
<reference evidence="7 8" key="1">
    <citation type="submission" date="2018-11" db="EMBL/GenBank/DDBJ databases">
        <title>Vibrio LJC006 sp. nov., isolated from seawater during the bloom of the enteromorpha.</title>
        <authorList>
            <person name="Liang J."/>
        </authorList>
    </citation>
    <scope>NUCLEOTIDE SEQUENCE [LARGE SCALE GENOMIC DNA]</scope>
    <source>
        <strain evidence="7 8">LJC006</strain>
    </source>
</reference>
<dbReference type="Pfam" id="PF01957">
    <property type="entry name" value="NfeD"/>
    <property type="match status" value="1"/>
</dbReference>
<dbReference type="GO" id="GO:0005886">
    <property type="term" value="C:plasma membrane"/>
    <property type="evidence" value="ECO:0007669"/>
    <property type="project" value="TreeGrafter"/>
</dbReference>
<keyword evidence="3 5" id="KW-1133">Transmembrane helix</keyword>
<feature type="domain" description="NfeD-like C-terminal" evidence="6">
    <location>
        <begin position="94"/>
        <end position="148"/>
    </location>
</feature>
<protein>
    <submittedName>
        <fullName evidence="7">NfeD family protein</fullName>
    </submittedName>
</protein>
<sequence length="150" mass="17341">MYMTELLAQINFLHWLSLGLVLLTLELIGTGGYFLWLGFSALSIGIVLCIRDVPWDIQWQAFCGFAFLTCWLCWKKNFYRKPVKNEAYQRINPEQLLGQTFRLEESVLEGEFNVEIEQTKWLAITQTPILAGSIVTVYDHDGFRLIVKSS</sequence>
<comment type="subcellular location">
    <subcellularLocation>
        <location evidence="1">Membrane</location>
        <topology evidence="1">Multi-pass membrane protein</topology>
    </subcellularLocation>
</comment>
<dbReference type="OrthoDB" id="6402862at2"/>
<evidence type="ECO:0000256" key="2">
    <source>
        <dbReference type="ARBA" id="ARBA00022692"/>
    </source>
</evidence>
<evidence type="ECO:0000259" key="6">
    <source>
        <dbReference type="Pfam" id="PF01957"/>
    </source>
</evidence>
<keyword evidence="2 5" id="KW-0812">Transmembrane</keyword>
<name>A0A3N9TED9_9VIBR</name>
<evidence type="ECO:0000256" key="1">
    <source>
        <dbReference type="ARBA" id="ARBA00004141"/>
    </source>
</evidence>
<proteinExistence type="predicted"/>
<dbReference type="SUPFAM" id="SSF141322">
    <property type="entry name" value="NfeD domain-like"/>
    <property type="match status" value="1"/>
</dbReference>
<dbReference type="EMBL" id="RJVQ01000006">
    <property type="protein sequence ID" value="RQW62479.1"/>
    <property type="molecule type" value="Genomic_DNA"/>
</dbReference>
<evidence type="ECO:0000256" key="3">
    <source>
        <dbReference type="ARBA" id="ARBA00022989"/>
    </source>
</evidence>
<dbReference type="InterPro" id="IPR012340">
    <property type="entry name" value="NA-bd_OB-fold"/>
</dbReference>
<feature type="transmembrane region" description="Helical" evidence="5">
    <location>
        <begin position="57"/>
        <end position="74"/>
    </location>
</feature>
<dbReference type="InterPro" id="IPR002810">
    <property type="entry name" value="NfeD-like_C"/>
</dbReference>
<gene>
    <name evidence="7" type="ORF">EES38_15025</name>
</gene>
<dbReference type="Proteomes" id="UP000281112">
    <property type="component" value="Unassembled WGS sequence"/>
</dbReference>
<dbReference type="PANTHER" id="PTHR33507:SF3">
    <property type="entry name" value="INNER MEMBRANE PROTEIN YBBJ"/>
    <property type="match status" value="1"/>
</dbReference>
<keyword evidence="8" id="KW-1185">Reference proteome</keyword>
<dbReference type="PANTHER" id="PTHR33507">
    <property type="entry name" value="INNER MEMBRANE PROTEIN YBBJ"/>
    <property type="match status" value="1"/>
</dbReference>
<dbReference type="AlphaFoldDB" id="A0A3N9TED9"/>
<comment type="caution">
    <text evidence="7">The sequence shown here is derived from an EMBL/GenBank/DDBJ whole genome shotgun (WGS) entry which is preliminary data.</text>
</comment>
<keyword evidence="4 5" id="KW-0472">Membrane</keyword>
<feature type="transmembrane region" description="Helical" evidence="5">
    <location>
        <begin position="6"/>
        <end position="25"/>
    </location>
</feature>
<evidence type="ECO:0000256" key="5">
    <source>
        <dbReference type="SAM" id="Phobius"/>
    </source>
</evidence>
<organism evidence="7 8">
    <name type="scientific">Vibrio viridaestus</name>
    <dbReference type="NCBI Taxonomy" id="2487322"/>
    <lineage>
        <taxon>Bacteria</taxon>
        <taxon>Pseudomonadati</taxon>
        <taxon>Pseudomonadota</taxon>
        <taxon>Gammaproteobacteria</taxon>
        <taxon>Vibrionales</taxon>
        <taxon>Vibrionaceae</taxon>
        <taxon>Vibrio</taxon>
    </lineage>
</organism>
<evidence type="ECO:0000313" key="7">
    <source>
        <dbReference type="EMBL" id="RQW62479.1"/>
    </source>
</evidence>
<dbReference type="InterPro" id="IPR052165">
    <property type="entry name" value="Membrane_assoc_protease"/>
</dbReference>
<dbReference type="Gene3D" id="2.40.50.140">
    <property type="entry name" value="Nucleic acid-binding proteins"/>
    <property type="match status" value="1"/>
</dbReference>
<accession>A0A3N9TED9</accession>